<keyword evidence="3" id="KW-1185">Reference proteome</keyword>
<name>A0ABV6YB53_9HYPH</name>
<accession>A0ABV6YB53</accession>
<evidence type="ECO:0000313" key="2">
    <source>
        <dbReference type="EMBL" id="MFC1458474.1"/>
    </source>
</evidence>
<evidence type="ECO:0000313" key="3">
    <source>
        <dbReference type="Proteomes" id="UP001593940"/>
    </source>
</evidence>
<proteinExistence type="predicted"/>
<protein>
    <submittedName>
        <fullName evidence="2">DUF6894 family protein</fullName>
    </submittedName>
</protein>
<comment type="caution">
    <text evidence="2">The sequence shown here is derived from an EMBL/GenBank/DDBJ whole genome shotgun (WGS) entry which is preliminary data.</text>
</comment>
<dbReference type="Pfam" id="PF21834">
    <property type="entry name" value="DUF6894"/>
    <property type="match status" value="1"/>
</dbReference>
<dbReference type="Proteomes" id="UP001593940">
    <property type="component" value="Unassembled WGS sequence"/>
</dbReference>
<dbReference type="InterPro" id="IPR054189">
    <property type="entry name" value="DUF6894"/>
</dbReference>
<reference evidence="2 3" key="1">
    <citation type="submission" date="2024-09" db="EMBL/GenBank/DDBJ databases">
        <title>Nodulacao em especies de Leguminosae Basais da Amazonia e Caracterizacao dos Rizobios e Bacterias Associadas aos Nodulos.</title>
        <authorList>
            <person name="Jambeiro I.C.A."/>
            <person name="Lopes I.S."/>
            <person name="Aguiar E.R.G.R."/>
            <person name="Santos A.F.J."/>
            <person name="Dos Santos J.M.F."/>
            <person name="Gross E."/>
        </authorList>
    </citation>
    <scope>NUCLEOTIDE SEQUENCE [LARGE SCALE GENOMIC DNA]</scope>
    <source>
        <strain evidence="2 3">BRUESC1165</strain>
    </source>
</reference>
<feature type="domain" description="DUF6894" evidence="1">
    <location>
        <begin position="3"/>
        <end position="71"/>
    </location>
</feature>
<dbReference type="RefSeq" id="WP_377030395.1">
    <property type="nucleotide sequence ID" value="NZ_JBHOMY010000055.1"/>
</dbReference>
<dbReference type="EMBL" id="JBHOMY010000055">
    <property type="protein sequence ID" value="MFC1458474.1"/>
    <property type="molecule type" value="Genomic_DNA"/>
</dbReference>
<organism evidence="2 3">
    <name type="scientific">Microvirga arabica</name>
    <dbReference type="NCBI Taxonomy" id="1128671"/>
    <lineage>
        <taxon>Bacteria</taxon>
        <taxon>Pseudomonadati</taxon>
        <taxon>Pseudomonadota</taxon>
        <taxon>Alphaproteobacteria</taxon>
        <taxon>Hyphomicrobiales</taxon>
        <taxon>Methylobacteriaceae</taxon>
        <taxon>Microvirga</taxon>
    </lineage>
</organism>
<gene>
    <name evidence="2" type="ORF">ACETIH_17565</name>
</gene>
<evidence type="ECO:0000259" key="1">
    <source>
        <dbReference type="Pfam" id="PF21834"/>
    </source>
</evidence>
<sequence length="133" mass="15088">MPRFFFHLRGVLEDLDQDGVDLPDMEAAYLEAHQSALDMAQEWLHQGRNPRGYAFEVVNDTGEVVFELPFAEALDRQAGRRPVNLPGTIRTAKEQGERMMRLTAELAQQVKDAQANLRRSCELLQHLGKNRAG</sequence>